<organism evidence="2 3">
    <name type="scientific">Streptomyces werraensis</name>
    <dbReference type="NCBI Taxonomy" id="68284"/>
    <lineage>
        <taxon>Bacteria</taxon>
        <taxon>Bacillati</taxon>
        <taxon>Actinomycetota</taxon>
        <taxon>Actinomycetes</taxon>
        <taxon>Kitasatosporales</taxon>
        <taxon>Streptomycetaceae</taxon>
        <taxon>Streptomyces</taxon>
    </lineage>
</organism>
<evidence type="ECO:0000313" key="3">
    <source>
        <dbReference type="Proteomes" id="UP001552527"/>
    </source>
</evidence>
<dbReference type="Pfam" id="PF19457">
    <property type="entry name" value="DUF5994"/>
    <property type="match status" value="1"/>
</dbReference>
<keyword evidence="3" id="KW-1185">Reference proteome</keyword>
<dbReference type="InterPro" id="IPR046036">
    <property type="entry name" value="DUF5994"/>
</dbReference>
<feature type="region of interest" description="Disordered" evidence="1">
    <location>
        <begin position="121"/>
        <end position="205"/>
    </location>
</feature>
<dbReference type="RefSeq" id="WP_364020130.1">
    <property type="nucleotide sequence ID" value="NZ_JBFATD010000003.1"/>
</dbReference>
<sequence>MITTVPTAPSTPSPSLPLVRLRLAPHGALPRRIDGVWWPYSRDLLTQLPKMLAALPNAWGDITGVTVDAAAWSAAPGRMFVANQVVRLHKAPASPHAPDRVVLLSPGLGRWDVQVIPPEATKEAAARSTATALDDRRPASGEKPGPRARGGGRAARPCGTRQAGNPRPSVVGAAAGTSVYAPVRRAQSALGPTRVIRPLLRKTSS</sequence>
<evidence type="ECO:0000256" key="1">
    <source>
        <dbReference type="SAM" id="MobiDB-lite"/>
    </source>
</evidence>
<reference evidence="2 3" key="1">
    <citation type="submission" date="2024-06" db="EMBL/GenBank/DDBJ databases">
        <title>The Natural Products Discovery Center: Release of the First 8490 Sequenced Strains for Exploring Actinobacteria Biosynthetic Diversity.</title>
        <authorList>
            <person name="Kalkreuter E."/>
            <person name="Kautsar S.A."/>
            <person name="Yang D."/>
            <person name="Bader C.D."/>
            <person name="Teijaro C.N."/>
            <person name="Fluegel L."/>
            <person name="Davis C.M."/>
            <person name="Simpson J.R."/>
            <person name="Lauterbach L."/>
            <person name="Steele A.D."/>
            <person name="Gui C."/>
            <person name="Meng S."/>
            <person name="Li G."/>
            <person name="Viehrig K."/>
            <person name="Ye F."/>
            <person name="Su P."/>
            <person name="Kiefer A.F."/>
            <person name="Nichols A."/>
            <person name="Cepeda A.J."/>
            <person name="Yan W."/>
            <person name="Fan B."/>
            <person name="Jiang Y."/>
            <person name="Adhikari A."/>
            <person name="Zheng C.-J."/>
            <person name="Schuster L."/>
            <person name="Cowan T.M."/>
            <person name="Smanski M.J."/>
            <person name="Chevrette M.G."/>
            <person name="De Carvalho L.P.S."/>
            <person name="Shen B."/>
        </authorList>
    </citation>
    <scope>NUCLEOTIDE SEQUENCE [LARGE SCALE GENOMIC DNA]</scope>
    <source>
        <strain evidence="2 3">NPDC052768</strain>
    </source>
</reference>
<comment type="caution">
    <text evidence="2">The sequence shown here is derived from an EMBL/GenBank/DDBJ whole genome shotgun (WGS) entry which is preliminary data.</text>
</comment>
<proteinExistence type="predicted"/>
<gene>
    <name evidence="2" type="ORF">AB0K95_09495</name>
</gene>
<name>A0ABV3JBF8_9ACTN</name>
<evidence type="ECO:0000313" key="2">
    <source>
        <dbReference type="EMBL" id="MEV5245487.1"/>
    </source>
</evidence>
<dbReference type="Proteomes" id="UP001552527">
    <property type="component" value="Unassembled WGS sequence"/>
</dbReference>
<dbReference type="EMBL" id="JBFATE010000003">
    <property type="protein sequence ID" value="MEV5245487.1"/>
    <property type="molecule type" value="Genomic_DNA"/>
</dbReference>
<protein>
    <submittedName>
        <fullName evidence="2">DUF5994 family protein</fullName>
    </submittedName>
</protein>
<accession>A0ABV3JBF8</accession>